<name>A0A848DPL5_9PSEU</name>
<feature type="region of interest" description="Disordered" evidence="1">
    <location>
        <begin position="194"/>
        <end position="218"/>
    </location>
</feature>
<protein>
    <submittedName>
        <fullName evidence="2">Uncharacterized protein</fullName>
    </submittedName>
</protein>
<proteinExistence type="predicted"/>
<feature type="region of interest" description="Disordered" evidence="1">
    <location>
        <begin position="21"/>
        <end position="70"/>
    </location>
</feature>
<reference evidence="2 3" key="1">
    <citation type="submission" date="2020-04" db="EMBL/GenBank/DDBJ databases">
        <authorList>
            <person name="Klaysubun C."/>
            <person name="Duangmal K."/>
            <person name="Lipun K."/>
        </authorList>
    </citation>
    <scope>NUCLEOTIDE SEQUENCE [LARGE SCALE GENOMIC DNA]</scope>
    <source>
        <strain evidence="2 3">DSM 45300</strain>
    </source>
</reference>
<dbReference type="RefSeq" id="WP_169415161.1">
    <property type="nucleotide sequence ID" value="NZ_JAAXKZ010000113.1"/>
</dbReference>
<comment type="caution">
    <text evidence="2">The sequence shown here is derived from an EMBL/GenBank/DDBJ whole genome shotgun (WGS) entry which is preliminary data.</text>
</comment>
<feature type="region of interest" description="Disordered" evidence="1">
    <location>
        <begin position="85"/>
        <end position="116"/>
    </location>
</feature>
<evidence type="ECO:0000313" key="2">
    <source>
        <dbReference type="EMBL" id="NMH94475.1"/>
    </source>
</evidence>
<dbReference type="EMBL" id="JAAXKZ010000113">
    <property type="protein sequence ID" value="NMH94475.1"/>
    <property type="molecule type" value="Genomic_DNA"/>
</dbReference>
<keyword evidence="3" id="KW-1185">Reference proteome</keyword>
<accession>A0A848DPL5</accession>
<dbReference type="Proteomes" id="UP000586918">
    <property type="component" value="Unassembled WGS sequence"/>
</dbReference>
<organism evidence="2 3">
    <name type="scientific">Pseudonocardia bannensis</name>
    <dbReference type="NCBI Taxonomy" id="630973"/>
    <lineage>
        <taxon>Bacteria</taxon>
        <taxon>Bacillati</taxon>
        <taxon>Actinomycetota</taxon>
        <taxon>Actinomycetes</taxon>
        <taxon>Pseudonocardiales</taxon>
        <taxon>Pseudonocardiaceae</taxon>
        <taxon>Pseudonocardia</taxon>
    </lineage>
</organism>
<sequence length="218" mass="22704">MPAGRAEEFHAALAAYRAGTDLGRAWPGPQTPAQPGPPPSLGGTRFSPDLIGMHIAPPPQPADGAVRAVGGVPGPPLHWLFDDDPDADLAVPRGGPSAAVPATARRPPPAGEGHDLAAHRSGQAAADVAAELRAAAPVWSALARLLGLRTRERAWRVGAAGERITARRLRRLTEPWWARLADRPARWHVLHAVPPGRPRSTPSITPGPPCGSGTTSSP</sequence>
<evidence type="ECO:0000313" key="3">
    <source>
        <dbReference type="Proteomes" id="UP000586918"/>
    </source>
</evidence>
<feature type="compositionally biased region" description="Pro residues" evidence="1">
    <location>
        <begin position="29"/>
        <end position="40"/>
    </location>
</feature>
<gene>
    <name evidence="2" type="ORF">HF519_23435</name>
</gene>
<dbReference type="AlphaFoldDB" id="A0A848DPL5"/>
<evidence type="ECO:0000256" key="1">
    <source>
        <dbReference type="SAM" id="MobiDB-lite"/>
    </source>
</evidence>
<feature type="compositionally biased region" description="Low complexity" evidence="1">
    <location>
        <begin position="96"/>
        <end position="105"/>
    </location>
</feature>